<dbReference type="InterPro" id="IPR002314">
    <property type="entry name" value="aa-tRNA-synt_IIb"/>
</dbReference>
<dbReference type="Gene3D" id="3.30.930.10">
    <property type="entry name" value="Bira Bifunctional Protein, Domain 2"/>
    <property type="match status" value="1"/>
</dbReference>
<evidence type="ECO:0000256" key="4">
    <source>
        <dbReference type="ARBA" id="ARBA00022723"/>
    </source>
</evidence>
<dbReference type="InterPro" id="IPR033728">
    <property type="entry name" value="ThrRS_core"/>
</dbReference>
<evidence type="ECO:0000256" key="11">
    <source>
        <dbReference type="NCBIfam" id="TIGR00418"/>
    </source>
</evidence>
<evidence type="ECO:0000256" key="1">
    <source>
        <dbReference type="ARBA" id="ARBA00008226"/>
    </source>
</evidence>
<dbReference type="Pfam" id="PF00587">
    <property type="entry name" value="tRNA-synt_2b"/>
    <property type="match status" value="1"/>
</dbReference>
<dbReference type="CDD" id="cd00771">
    <property type="entry name" value="ThrRS_core"/>
    <property type="match status" value="1"/>
</dbReference>
<evidence type="ECO:0000259" key="12">
    <source>
        <dbReference type="PROSITE" id="PS50862"/>
    </source>
</evidence>
<keyword evidence="9" id="KW-0030">Aminoacyl-tRNA synthetase</keyword>
<comment type="caution">
    <text evidence="13">The sequence shown here is derived from an EMBL/GenBank/DDBJ whole genome shotgun (WGS) entry which is preliminary data.</text>
</comment>
<keyword evidence="5" id="KW-0547">Nucleotide-binding</keyword>
<dbReference type="FunFam" id="3.40.50.800:FF:000001">
    <property type="entry name" value="Threonine--tRNA ligase"/>
    <property type="match status" value="1"/>
</dbReference>
<keyword evidence="8" id="KW-0648">Protein biosynthesis</keyword>
<keyword evidence="3 13" id="KW-0436">Ligase</keyword>
<evidence type="ECO:0000256" key="6">
    <source>
        <dbReference type="ARBA" id="ARBA00022833"/>
    </source>
</evidence>
<evidence type="ECO:0000256" key="3">
    <source>
        <dbReference type="ARBA" id="ARBA00022598"/>
    </source>
</evidence>
<keyword evidence="7" id="KW-0067">ATP-binding</keyword>
<dbReference type="EC" id="6.1.1.3" evidence="2 11"/>
<protein>
    <recommendedName>
        <fullName evidence="2 11">Threonine--tRNA ligase</fullName>
        <ecNumber evidence="2 11">6.1.1.3</ecNumber>
    </recommendedName>
</protein>
<evidence type="ECO:0000256" key="10">
    <source>
        <dbReference type="ARBA" id="ARBA00049515"/>
    </source>
</evidence>
<organism evidence="13 14">
    <name type="scientific">Candidatus Harrisonbacteria bacterium RIFCSPHIGHO2_02_FULL_42_16</name>
    <dbReference type="NCBI Taxonomy" id="1798404"/>
    <lineage>
        <taxon>Bacteria</taxon>
        <taxon>Candidatus Harrisoniibacteriota</taxon>
    </lineage>
</organism>
<proteinExistence type="inferred from homology"/>
<evidence type="ECO:0000256" key="8">
    <source>
        <dbReference type="ARBA" id="ARBA00022917"/>
    </source>
</evidence>
<gene>
    <name evidence="13" type="ORF">A3B92_03680</name>
</gene>
<dbReference type="CDD" id="cd00860">
    <property type="entry name" value="ThrRS_anticodon"/>
    <property type="match status" value="1"/>
</dbReference>
<evidence type="ECO:0000313" key="13">
    <source>
        <dbReference type="EMBL" id="OGY64224.1"/>
    </source>
</evidence>
<keyword evidence="6" id="KW-0862">Zinc</keyword>
<dbReference type="InterPro" id="IPR002320">
    <property type="entry name" value="Thr-tRNA-ligase_IIa"/>
</dbReference>
<dbReference type="PANTHER" id="PTHR11451">
    <property type="entry name" value="THREONINE-TRNA LIGASE"/>
    <property type="match status" value="1"/>
</dbReference>
<dbReference type="Proteomes" id="UP000177960">
    <property type="component" value="Unassembled WGS sequence"/>
</dbReference>
<evidence type="ECO:0000256" key="2">
    <source>
        <dbReference type="ARBA" id="ARBA00013163"/>
    </source>
</evidence>
<dbReference type="EMBL" id="MHJG01000007">
    <property type="protein sequence ID" value="OGY64224.1"/>
    <property type="molecule type" value="Genomic_DNA"/>
</dbReference>
<comment type="similarity">
    <text evidence="1">Belongs to the class-II aminoacyl-tRNA synthetase family.</text>
</comment>
<dbReference type="GO" id="GO:0005524">
    <property type="term" value="F:ATP binding"/>
    <property type="evidence" value="ECO:0007669"/>
    <property type="project" value="UniProtKB-KW"/>
</dbReference>
<reference evidence="13 14" key="1">
    <citation type="journal article" date="2016" name="Nat. Commun.">
        <title>Thousands of microbial genomes shed light on interconnected biogeochemical processes in an aquifer system.</title>
        <authorList>
            <person name="Anantharaman K."/>
            <person name="Brown C.T."/>
            <person name="Hug L.A."/>
            <person name="Sharon I."/>
            <person name="Castelle C.J."/>
            <person name="Probst A.J."/>
            <person name="Thomas B.C."/>
            <person name="Singh A."/>
            <person name="Wilkins M.J."/>
            <person name="Karaoz U."/>
            <person name="Brodie E.L."/>
            <person name="Williams K.H."/>
            <person name="Hubbard S.S."/>
            <person name="Banfield J.F."/>
        </authorList>
    </citation>
    <scope>NUCLEOTIDE SEQUENCE [LARGE SCALE GENOMIC DNA]</scope>
</reference>
<dbReference type="Pfam" id="PF03129">
    <property type="entry name" value="HGTP_anticodon"/>
    <property type="match status" value="1"/>
</dbReference>
<dbReference type="GO" id="GO:0046872">
    <property type="term" value="F:metal ion binding"/>
    <property type="evidence" value="ECO:0007669"/>
    <property type="project" value="UniProtKB-KW"/>
</dbReference>
<dbReference type="PRINTS" id="PR01047">
    <property type="entry name" value="TRNASYNTHTHR"/>
</dbReference>
<keyword evidence="4" id="KW-0479">Metal-binding</keyword>
<dbReference type="SUPFAM" id="SSF52954">
    <property type="entry name" value="Class II aaRS ABD-related"/>
    <property type="match status" value="1"/>
</dbReference>
<dbReference type="GO" id="GO:0006435">
    <property type="term" value="P:threonyl-tRNA aminoacylation"/>
    <property type="evidence" value="ECO:0007669"/>
    <property type="project" value="UniProtKB-UniRule"/>
</dbReference>
<dbReference type="InterPro" id="IPR004154">
    <property type="entry name" value="Anticodon-bd"/>
</dbReference>
<sequence length="407" mass="47042">MDKQSEDKEKKSGRDHRELGQLLDLFSFQEIAPGAPFWHPNGMVIFKELEKLARKINEEGEYQEISTPIMVKKEVFEKSGHWEHYRENMFWFENPTDKNETLVVKPMNCPESTYVYNSKIRSYKDLPLRLAEIGRLNRNELSGTLGGLFRVRQITMDDAHIYCRPDQVEEEIGKIIESIEKFYSLFDFKPNYALATKPEKALGKKADWDLAEEALKNALDKSGIKYAVEKGEGAFYGPKIEVHLNDSQGRDWQLGTAQLDLVMLPKQFDVSYIDENGKKQMPWVIHRAIFGSFERLLGILLEHFDGNLPVWLSPIQAEVLTIGDKQNKYGAEVFKKLSESGIRAKLNKDNLTIGKKIREAEIQRIPYLLVIGEKEEKNNTVNVRQREKGNLNEISAEEFIEKLKKSR</sequence>
<accession>A0A1G1ZI40</accession>
<dbReference type="FunFam" id="3.30.930.10:FF:000002">
    <property type="entry name" value="Threonine--tRNA ligase"/>
    <property type="match status" value="1"/>
</dbReference>
<dbReference type="GO" id="GO:0005737">
    <property type="term" value="C:cytoplasm"/>
    <property type="evidence" value="ECO:0007669"/>
    <property type="project" value="UniProtKB-UniRule"/>
</dbReference>
<name>A0A1G1ZI40_9BACT</name>
<dbReference type="PANTHER" id="PTHR11451:SF44">
    <property type="entry name" value="THREONINE--TRNA LIGASE, CHLOROPLASTIC_MITOCHONDRIAL 2"/>
    <property type="match status" value="1"/>
</dbReference>
<dbReference type="GO" id="GO:0004829">
    <property type="term" value="F:threonine-tRNA ligase activity"/>
    <property type="evidence" value="ECO:0007669"/>
    <property type="project" value="UniProtKB-UniRule"/>
</dbReference>
<dbReference type="PROSITE" id="PS50862">
    <property type="entry name" value="AA_TRNA_LIGASE_II"/>
    <property type="match status" value="1"/>
</dbReference>
<evidence type="ECO:0000256" key="9">
    <source>
        <dbReference type="ARBA" id="ARBA00023146"/>
    </source>
</evidence>
<evidence type="ECO:0000313" key="14">
    <source>
        <dbReference type="Proteomes" id="UP000177960"/>
    </source>
</evidence>
<evidence type="ECO:0000256" key="5">
    <source>
        <dbReference type="ARBA" id="ARBA00022741"/>
    </source>
</evidence>
<comment type="catalytic activity">
    <reaction evidence="10">
        <text>tRNA(Thr) + L-threonine + ATP = L-threonyl-tRNA(Thr) + AMP + diphosphate + H(+)</text>
        <dbReference type="Rhea" id="RHEA:24624"/>
        <dbReference type="Rhea" id="RHEA-COMP:9670"/>
        <dbReference type="Rhea" id="RHEA-COMP:9704"/>
        <dbReference type="ChEBI" id="CHEBI:15378"/>
        <dbReference type="ChEBI" id="CHEBI:30616"/>
        <dbReference type="ChEBI" id="CHEBI:33019"/>
        <dbReference type="ChEBI" id="CHEBI:57926"/>
        <dbReference type="ChEBI" id="CHEBI:78442"/>
        <dbReference type="ChEBI" id="CHEBI:78534"/>
        <dbReference type="ChEBI" id="CHEBI:456215"/>
        <dbReference type="EC" id="6.1.1.3"/>
    </reaction>
</comment>
<dbReference type="InterPro" id="IPR006195">
    <property type="entry name" value="aa-tRNA-synth_II"/>
</dbReference>
<dbReference type="InterPro" id="IPR047246">
    <property type="entry name" value="ThrRS_anticodon"/>
</dbReference>
<dbReference type="AlphaFoldDB" id="A0A1G1ZI40"/>
<dbReference type="NCBIfam" id="TIGR00418">
    <property type="entry name" value="thrS"/>
    <property type="match status" value="1"/>
</dbReference>
<dbReference type="InterPro" id="IPR036621">
    <property type="entry name" value="Anticodon-bd_dom_sf"/>
</dbReference>
<dbReference type="Gene3D" id="3.40.50.800">
    <property type="entry name" value="Anticodon-binding domain"/>
    <property type="match status" value="1"/>
</dbReference>
<dbReference type="STRING" id="1798404.A3B92_03680"/>
<dbReference type="InterPro" id="IPR045864">
    <property type="entry name" value="aa-tRNA-synth_II/BPL/LPL"/>
</dbReference>
<evidence type="ECO:0000256" key="7">
    <source>
        <dbReference type="ARBA" id="ARBA00022840"/>
    </source>
</evidence>
<dbReference type="SUPFAM" id="SSF55681">
    <property type="entry name" value="Class II aaRS and biotin synthetases"/>
    <property type="match status" value="1"/>
</dbReference>
<feature type="domain" description="Aminoacyl-transfer RNA synthetases class-II family profile" evidence="12">
    <location>
        <begin position="38"/>
        <end position="309"/>
    </location>
</feature>